<evidence type="ECO:0000256" key="7">
    <source>
        <dbReference type="ARBA" id="ARBA00022840"/>
    </source>
</evidence>
<dbReference type="InterPro" id="IPR003959">
    <property type="entry name" value="ATPase_AAA_core"/>
</dbReference>
<evidence type="ECO:0000256" key="2">
    <source>
        <dbReference type="ARBA" id="ARBA00004474"/>
    </source>
</evidence>
<reference evidence="10" key="1">
    <citation type="submission" date="2019-12" db="EMBL/GenBank/DDBJ databases">
        <title>The complete chloroplast genome sequence of Dicranopteris pedata (Gleicheniaceae).</title>
        <authorList>
            <person name="Ma X."/>
        </authorList>
    </citation>
    <scope>NUCLEOTIDE SEQUENCE</scope>
</reference>
<geneLocation type="chloroplast" evidence="10"/>
<feature type="domain" description="ATPase AAA-type core" evidence="9">
    <location>
        <begin position="1443"/>
        <end position="1585"/>
    </location>
</feature>
<evidence type="ECO:0000256" key="4">
    <source>
        <dbReference type="ARBA" id="ARBA00022528"/>
    </source>
</evidence>
<dbReference type="EMBL" id="MN817664">
    <property type="protein sequence ID" value="QXU76229.1"/>
    <property type="molecule type" value="Genomic_DNA"/>
</dbReference>
<dbReference type="InterPro" id="IPR027417">
    <property type="entry name" value="P-loop_NTPase"/>
</dbReference>
<sequence length="2174" mass="250359">MKIQNGIEHVGGIISRIKYLLSEMTELAKSNMSHFSFTKSLDNKYLIRSLTSVFLSPRPPIRLFDPQNCSSLFSQNLISLIKRGDKITGVILTLLTIPIFIYCSSNRNLIKRRSSTDSVKELGGISKQPPINWVESFYFPPSPVGFLSVLGGAGEKTHHHYCSDLEEDKPSSFHYGRLALSNSSPLPFRKNTMLSQDDISLSYKDIIDCLLDSIDEKNRTFFVEYANQHICCSCYRRSPSLFGGDVRESEFTRSLLKDKLMELNKLSDNQLITEIPGLLSETLSGLSKYISSQIETSRELEIYSKNEYDSMNKSMGSTADEMKSLHMRLAEKRHKYSVFAGVKGILHLWNIERYFRSFAIEFPPLLLSTHHLSIAEVAEFDSDKYINPSKNNKQFFQNLESFCRTIGVKFDPCSYSQIRDRFKKLVNGVISTINKFYTIHIGGNFKSIDTKSSKSLRLEVNFKFSLPFCGDLGMQSIKYFPILDFWIPLDLTGGSTNESKNSNLWNLWNRVGEIDDIDSTDFLGRLYERDRFLYSYWIYALSTSEYFHTLASEYFLRIKYRLGSWAGGDTFADVTGIAIEQGLFEWEGNMQRLCKELLVSKFHEYTDVKSGVRRCLDTIRDLSFPPYGKSLVVTKSDLEGIGCRMSKIRSELLDNTNCTNSTRENEEYSRKFSFLYRVFIPDIIHGEVMVDTISYLARKLDNMNYPILRFLISSLDIDGNIQIFRQIFQKNIEIFTKSGLFWLVDGSSTGAPPPPEAAFNPSSIELSCIKYIGTNHLNDAPPATATHNRNLLRDDFKHETGLDGNSDSILESISIEVNRLNPIYNPHLLVSLCAGQGLAFINKSNFFVGRGIRSYSDILDNYQMGPDKEFILPHGMISFNRRDVVSPVQSQVSDSLLAKFCQRTEEGIIDRVVATDRSTSSCSGESKTSPSVDPDPFTNPIPTFEGLLTESKLQEMVDLSLSSCSICGNDSEETFTNSDRFVWRPRPCTKESGLNRVDSQVHFKNSIRSGSSPRIDLIANISDQKDLSLFYSVESEKLKILYWSERFSSRGGVALRSLTRLIESKVLYENTKLSDISVREQPIRRPSLIAFGQLSKNLTKYQISRIVWGGSICGKWNLFREYIPWFFTPNWWKYLYELIMDTYPEIVLRLSDDLNYNFPEITEKFVDNVNKYIAYWSASFRLRFGSDSIDKILARIDQFIPTKMSSLKNMSDSRWSLCGPKTTLISSYLLSILFLFIFIKNYLPAASGSNSLYLWKRSNTIGYLIDPMRGFYLDKVLHSPPAMQMETKDLLIHFLKRFLNYTNNIIFYCFVKNELDSWTFCRESPDTPEMTKQLLTQYVVTKKTISDYQFKSNSDLLCRGIIHEFPTSEGSTFLSYATEICQNDLLNYEICKFDPAEKWILLAFEKTILVSSTIRQKSILDISSRDVPILPQPGSLTFARIPLVGSRETGRSYVIRDIACNSYLPLVRLPLKRLLYNRSYFDNVRGNFISRRSVQRLNLILAIAREMSPCIIWIQDIHELNVHRLYHRLEADPKFLLRLILRNISNDCRNSCIRNNLVVASTHAPAKVDPATIAPNRLNYVINFRRSNGYQRQKELSIILRVKGFEVKADLPPPVCTGSETTGYSKRDLCLFANEVLLVGTSKTRDILYSDAIELAFHRLNSIITYMGGIESSPRYEIFLFRMGKVLINNDLIGISPPNFSFIGSNTPRKRFYYLSNWYLEPPTTESTIKEFTILPHILGPLAGLAAHDSRLIRNMGNEENLIVIDRFAGNDSNLVSGLSETLSKDFLYSEIFRTPVGNSLPHPHFTQPGYYSDILSVGCYPKFKKRGVFGIPTDSEAKQSREMKSIPKEVFRGITRSSKVWRLSFTRSGTYESIRLLYESNNLANLIYFHRNQDQIPKRDFELDKIKRGEAKSYRKKGYLFSYKRALGKLRQRQIEKLEDQLDNVSLREQFLELGISNLASQYEIQCNPYDEPILYLGGQFVWDPMLSRQPDHNIPPSRRGLLAKQELVRRLHVTYGMRRGREKHFPNGKISHFFIHRGYDRKSLTELPIKCWNSSPPGEGRNFEYSKETQLMQIYLQYPQMFVPVHLYQNVLIEDLRDRFLRFRLLVHRDRWMRRNRPPSNDLIVYNMLSESYHYLLNSFQSKRTLLDHVKKQLPSIDSTSYTKLIDTLTSV</sequence>
<name>A0A8F7CJP5_9MONI</name>
<dbReference type="CDD" id="cd19505">
    <property type="entry name" value="RecA-like_Ycf2"/>
    <property type="match status" value="1"/>
</dbReference>
<comment type="function">
    <text evidence="1">Probable ATPase of unknown function. Its presence in a non-photosynthetic plant (Epifagus virginiana) and experiments in tobacco indicate that it has an essential function which is probably not related to photosynthesis.</text>
</comment>
<keyword evidence="6" id="KW-0547">Nucleotide-binding</keyword>
<dbReference type="Pfam" id="PF00004">
    <property type="entry name" value="AAA"/>
    <property type="match status" value="1"/>
</dbReference>
<keyword evidence="5 10" id="KW-0934">Plastid</keyword>
<dbReference type="PANTHER" id="PTHR33078">
    <property type="entry name" value="PROTEIN YCF2-RELATED"/>
    <property type="match status" value="1"/>
</dbReference>
<accession>A0A8F7CJP5</accession>
<evidence type="ECO:0000256" key="1">
    <source>
        <dbReference type="ARBA" id="ARBA00002329"/>
    </source>
</evidence>
<comment type="subcellular location">
    <subcellularLocation>
        <location evidence="2">Plastid</location>
    </subcellularLocation>
</comment>
<evidence type="ECO:0000256" key="6">
    <source>
        <dbReference type="ARBA" id="ARBA00022741"/>
    </source>
</evidence>
<dbReference type="SUPFAM" id="SSF52540">
    <property type="entry name" value="P-loop containing nucleoside triphosphate hydrolases"/>
    <property type="match status" value="1"/>
</dbReference>
<dbReference type="GO" id="GO:0009536">
    <property type="term" value="C:plastid"/>
    <property type="evidence" value="ECO:0007669"/>
    <property type="project" value="UniProtKB-SubCell"/>
</dbReference>
<keyword evidence="4 10" id="KW-0150">Chloroplast</keyword>
<organism evidence="10">
    <name type="scientific">Dicranopteris pedata</name>
    <dbReference type="NCBI Taxonomy" id="397678"/>
    <lineage>
        <taxon>Eukaryota</taxon>
        <taxon>Viridiplantae</taxon>
        <taxon>Streptophyta</taxon>
        <taxon>Embryophyta</taxon>
        <taxon>Tracheophyta</taxon>
        <taxon>Polypodiopsida</taxon>
        <taxon>Polypodiidae</taxon>
        <taxon>Gleicheniales</taxon>
        <taxon>Gleicheniaceae</taxon>
        <taxon>Dicranopteris</taxon>
    </lineage>
</organism>
<proteinExistence type="inferred from homology"/>
<evidence type="ECO:0000256" key="5">
    <source>
        <dbReference type="ARBA" id="ARBA00022640"/>
    </source>
</evidence>
<dbReference type="PANTHER" id="PTHR33078:SF100">
    <property type="entry name" value="PROTEIN YCF2"/>
    <property type="match status" value="1"/>
</dbReference>
<feature type="compositionally biased region" description="Low complexity" evidence="8">
    <location>
        <begin position="919"/>
        <end position="931"/>
    </location>
</feature>
<evidence type="ECO:0000256" key="8">
    <source>
        <dbReference type="SAM" id="MobiDB-lite"/>
    </source>
</evidence>
<keyword evidence="7" id="KW-0067">ATP-binding</keyword>
<dbReference type="GO" id="GO:0016887">
    <property type="term" value="F:ATP hydrolysis activity"/>
    <property type="evidence" value="ECO:0007669"/>
    <property type="project" value="InterPro"/>
</dbReference>
<evidence type="ECO:0000259" key="9">
    <source>
        <dbReference type="Pfam" id="PF00004"/>
    </source>
</evidence>
<feature type="region of interest" description="Disordered" evidence="8">
    <location>
        <begin position="919"/>
        <end position="938"/>
    </location>
</feature>
<protein>
    <recommendedName>
        <fullName evidence="9">ATPase AAA-type core domain-containing protein</fullName>
    </recommendedName>
</protein>
<dbReference type="Gene3D" id="3.40.50.300">
    <property type="entry name" value="P-loop containing nucleotide triphosphate hydrolases"/>
    <property type="match status" value="1"/>
</dbReference>
<comment type="similarity">
    <text evidence="3">Belongs to the Ycf2 family.</text>
</comment>
<dbReference type="GO" id="GO:0005524">
    <property type="term" value="F:ATP binding"/>
    <property type="evidence" value="ECO:0007669"/>
    <property type="project" value="UniProtKB-KW"/>
</dbReference>
<gene>
    <name evidence="10" type="primary">ycf2</name>
</gene>
<evidence type="ECO:0000256" key="3">
    <source>
        <dbReference type="ARBA" id="ARBA00009361"/>
    </source>
</evidence>
<evidence type="ECO:0000313" key="10">
    <source>
        <dbReference type="EMBL" id="QXU76229.1"/>
    </source>
</evidence>